<dbReference type="PANTHER" id="PTHR43335:SF4">
    <property type="entry name" value="ABC TRANSPORTER, ATP-BINDING PROTEIN"/>
    <property type="match status" value="1"/>
</dbReference>
<protein>
    <submittedName>
        <fullName evidence="7">ATP-binding cassette domain-containing protein</fullName>
    </submittedName>
</protein>
<dbReference type="EMBL" id="JAGFOA010000001">
    <property type="protein sequence ID" value="MBO3662553.1"/>
    <property type="molecule type" value="Genomic_DNA"/>
</dbReference>
<dbReference type="Proteomes" id="UP000680132">
    <property type="component" value="Unassembled WGS sequence"/>
</dbReference>
<dbReference type="InterPro" id="IPR027417">
    <property type="entry name" value="P-loop_NTPase"/>
</dbReference>
<evidence type="ECO:0000256" key="3">
    <source>
        <dbReference type="ARBA" id="ARBA00022741"/>
    </source>
</evidence>
<feature type="compositionally biased region" description="Pro residues" evidence="5">
    <location>
        <begin position="512"/>
        <end position="522"/>
    </location>
</feature>
<dbReference type="SMART" id="SM00382">
    <property type="entry name" value="AAA"/>
    <property type="match status" value="1"/>
</dbReference>
<dbReference type="GO" id="GO:0016887">
    <property type="term" value="F:ATP hydrolysis activity"/>
    <property type="evidence" value="ECO:0007669"/>
    <property type="project" value="InterPro"/>
</dbReference>
<dbReference type="PROSITE" id="PS00211">
    <property type="entry name" value="ABC_TRANSPORTER_1"/>
    <property type="match status" value="1"/>
</dbReference>
<gene>
    <name evidence="7" type="ORF">J5V96_03405</name>
</gene>
<feature type="domain" description="ABC transporter" evidence="6">
    <location>
        <begin position="7"/>
        <end position="232"/>
    </location>
</feature>
<comment type="caution">
    <text evidence="7">The sequence shown here is derived from an EMBL/GenBank/DDBJ whole genome shotgun (WGS) entry which is preliminary data.</text>
</comment>
<dbReference type="InterPro" id="IPR017871">
    <property type="entry name" value="ABC_transporter-like_CS"/>
</dbReference>
<evidence type="ECO:0000259" key="6">
    <source>
        <dbReference type="PROSITE" id="PS50893"/>
    </source>
</evidence>
<sequence>MAEGKVLEFRGVTKVFGDVAAVSDFTARIEPGVVTGFVGPNGAGKSTTLRILLGDIAPTKGTALIDGVVYKKLQNPRRTVGALLENQSYKPRHTAVRHLTLAARAIGVPVSRVDEMLEVVGLGGVGGMRIGGYSLGMRQRLGVAEALLGDPDVLVFDEPANGLDPEGIRWMRLLMRRLADEGRTVLMSSHVLSEVQQVADNILIISNGRLLFSGGIEQLADAEHVVAVDSPQRGALRDLLRDNGYEFELLRSGVNVLGARPSEIGQLAAQAGVPLSSLAFRQPSLEDVFLKIVNGTWAGPASAAAGDEATEPEAGSIPTPVSNPAAVTPPMPAAVVAPVAAPAAAVAVDPFVPGAADPVTPAAGPGSAHDPLAWLDRPASEIEKDVEAREAELIAASPEGEQPTPGWVPAPEVVPSPAEEDADDPDALETADATIELPESEAGGAEYADGGQTVAIVGAGAPEHDGAGAPEVDTASGPEVGGLSPVELERQVEADEAELIAASPEGEQPSPGWVPEPEPVPSPAEEDADDPDTLETPDEVVDLDDDGESGRTESPDPLPEDAGGDADVSETPDRIVEIDDEDRPTEAAFTDPIEGEISEDERAADEVEEVDPIDNAAHDDADQPDELETPDEEIVVAPEAAEDVEPAQHRTPTWPGLSEWKHSREG</sequence>
<evidence type="ECO:0000313" key="8">
    <source>
        <dbReference type="Proteomes" id="UP000680132"/>
    </source>
</evidence>
<feature type="compositionally biased region" description="Acidic residues" evidence="5">
    <location>
        <begin position="418"/>
        <end position="429"/>
    </location>
</feature>
<organism evidence="7 8">
    <name type="scientific">Microbacterium stercoris</name>
    <dbReference type="NCBI Taxonomy" id="2820289"/>
    <lineage>
        <taxon>Bacteria</taxon>
        <taxon>Bacillati</taxon>
        <taxon>Actinomycetota</taxon>
        <taxon>Actinomycetes</taxon>
        <taxon>Micrococcales</taxon>
        <taxon>Microbacteriaceae</taxon>
        <taxon>Microbacterium</taxon>
    </lineage>
</organism>
<feature type="compositionally biased region" description="Acidic residues" evidence="5">
    <location>
        <begin position="558"/>
        <end position="570"/>
    </location>
</feature>
<feature type="compositionally biased region" description="Acidic residues" evidence="5">
    <location>
        <begin position="524"/>
        <end position="547"/>
    </location>
</feature>
<keyword evidence="8" id="KW-1185">Reference proteome</keyword>
<feature type="region of interest" description="Disordered" evidence="5">
    <location>
        <begin position="301"/>
        <end position="323"/>
    </location>
</feature>
<evidence type="ECO:0000256" key="1">
    <source>
        <dbReference type="ARBA" id="ARBA00005417"/>
    </source>
</evidence>
<evidence type="ECO:0000256" key="4">
    <source>
        <dbReference type="ARBA" id="ARBA00022840"/>
    </source>
</evidence>
<accession>A0A939QGW1</accession>
<dbReference type="Gene3D" id="3.40.50.300">
    <property type="entry name" value="P-loop containing nucleotide triphosphate hydrolases"/>
    <property type="match status" value="1"/>
</dbReference>
<evidence type="ECO:0000256" key="5">
    <source>
        <dbReference type="SAM" id="MobiDB-lite"/>
    </source>
</evidence>
<dbReference type="SUPFAM" id="SSF52540">
    <property type="entry name" value="P-loop containing nucleoside triphosphate hydrolases"/>
    <property type="match status" value="1"/>
</dbReference>
<evidence type="ECO:0000313" key="7">
    <source>
        <dbReference type="EMBL" id="MBO3662553.1"/>
    </source>
</evidence>
<dbReference type="AlphaFoldDB" id="A0A939QGW1"/>
<feature type="compositionally biased region" description="Acidic residues" evidence="5">
    <location>
        <begin position="622"/>
        <end position="645"/>
    </location>
</feature>
<dbReference type="Pfam" id="PF00005">
    <property type="entry name" value="ABC_tran"/>
    <property type="match status" value="1"/>
</dbReference>
<dbReference type="RefSeq" id="WP_208500216.1">
    <property type="nucleotide sequence ID" value="NZ_JAGFOA010000001.1"/>
</dbReference>
<reference evidence="7" key="1">
    <citation type="submission" date="2021-03" db="EMBL/GenBank/DDBJ databases">
        <title>Microbacterium sp. nov., a novel actinobacterium isolated from cow dung.</title>
        <authorList>
            <person name="Zhang L."/>
        </authorList>
    </citation>
    <scope>NUCLEOTIDE SEQUENCE</scope>
    <source>
        <strain evidence="7">NEAU-LLB</strain>
    </source>
</reference>
<proteinExistence type="inferred from homology"/>
<dbReference type="PANTHER" id="PTHR43335">
    <property type="entry name" value="ABC TRANSPORTER, ATP-BINDING PROTEIN"/>
    <property type="match status" value="1"/>
</dbReference>
<keyword evidence="4 7" id="KW-0067">ATP-binding</keyword>
<dbReference type="InterPro" id="IPR003439">
    <property type="entry name" value="ABC_transporter-like_ATP-bd"/>
</dbReference>
<dbReference type="GO" id="GO:0005524">
    <property type="term" value="F:ATP binding"/>
    <property type="evidence" value="ECO:0007669"/>
    <property type="project" value="UniProtKB-KW"/>
</dbReference>
<keyword evidence="3" id="KW-0547">Nucleotide-binding</keyword>
<keyword evidence="2" id="KW-0813">Transport</keyword>
<evidence type="ECO:0000256" key="2">
    <source>
        <dbReference type="ARBA" id="ARBA00022448"/>
    </source>
</evidence>
<dbReference type="PROSITE" id="PS50893">
    <property type="entry name" value="ABC_TRANSPORTER_2"/>
    <property type="match status" value="1"/>
</dbReference>
<feature type="region of interest" description="Disordered" evidence="5">
    <location>
        <begin position="396"/>
        <end position="666"/>
    </location>
</feature>
<name>A0A939QGW1_9MICO</name>
<dbReference type="InterPro" id="IPR003593">
    <property type="entry name" value="AAA+_ATPase"/>
</dbReference>
<comment type="similarity">
    <text evidence="1">Belongs to the ABC transporter superfamily.</text>
</comment>